<feature type="transmembrane region" description="Helical" evidence="6">
    <location>
        <begin position="23"/>
        <end position="48"/>
    </location>
</feature>
<dbReference type="KEGG" id="cvn:111131739"/>
<feature type="transmembrane region" description="Helical" evidence="6">
    <location>
        <begin position="97"/>
        <end position="117"/>
    </location>
</feature>
<dbReference type="RefSeq" id="XP_022335118.1">
    <property type="nucleotide sequence ID" value="XM_022479410.1"/>
</dbReference>
<accession>A0A8B8E624</accession>
<dbReference type="Proteomes" id="UP000694844">
    <property type="component" value="Chromosome 4"/>
</dbReference>
<evidence type="ECO:0000256" key="5">
    <source>
        <dbReference type="ARBA" id="ARBA00093776"/>
    </source>
</evidence>
<evidence type="ECO:0000256" key="3">
    <source>
        <dbReference type="ARBA" id="ARBA00022989"/>
    </source>
</evidence>
<protein>
    <submittedName>
        <fullName evidence="8">Transmembrane protein 179B-like</fullName>
    </submittedName>
</protein>
<evidence type="ECO:0000256" key="6">
    <source>
        <dbReference type="SAM" id="Phobius"/>
    </source>
</evidence>
<gene>
    <name evidence="8" type="primary">LOC111131739</name>
</gene>
<sequence length="191" mass="21869">MGIYNLYTIYKSQRDPSVVSQMCVLPIILNTLGAFLMFICSCIISVGFKQFCDSLMDKPYKYFRCSRAQALDIVADGGKQTGSLKHFYTNINITQTASWICTLCWMLLVVSGIIRFVRDRRHQIRTRQDIDHGAIIEEEIDTEAHHEALSKVVEESSSATTSKMYDPLPVLEGAMRNPLPWFETMWKIMNV</sequence>
<dbReference type="InterPro" id="IPR059010">
    <property type="entry name" value="TMEM179-179B"/>
</dbReference>
<dbReference type="PANTHER" id="PTHR31872">
    <property type="entry name" value="TRANSMEMBRANE PROTEIN 179"/>
    <property type="match status" value="1"/>
</dbReference>
<keyword evidence="7" id="KW-1185">Reference proteome</keyword>
<dbReference type="PANTHER" id="PTHR31872:SF7">
    <property type="entry name" value="TRANSMEMBRANE PROTEIN 179B-LIKE"/>
    <property type="match status" value="1"/>
</dbReference>
<dbReference type="GeneID" id="111131739"/>
<evidence type="ECO:0000256" key="4">
    <source>
        <dbReference type="ARBA" id="ARBA00023136"/>
    </source>
</evidence>
<evidence type="ECO:0000313" key="7">
    <source>
        <dbReference type="Proteomes" id="UP000694844"/>
    </source>
</evidence>
<dbReference type="OrthoDB" id="6060335at2759"/>
<evidence type="ECO:0000256" key="2">
    <source>
        <dbReference type="ARBA" id="ARBA00022692"/>
    </source>
</evidence>
<keyword evidence="4 6" id="KW-0472">Membrane</keyword>
<dbReference type="Pfam" id="PF26158">
    <property type="entry name" value="Claudin_TMEM179-179B"/>
    <property type="match status" value="1"/>
</dbReference>
<keyword evidence="2 6" id="KW-0812">Transmembrane</keyword>
<evidence type="ECO:0000256" key="1">
    <source>
        <dbReference type="ARBA" id="ARBA00004141"/>
    </source>
</evidence>
<organism evidence="7 8">
    <name type="scientific">Crassostrea virginica</name>
    <name type="common">Eastern oyster</name>
    <dbReference type="NCBI Taxonomy" id="6565"/>
    <lineage>
        <taxon>Eukaryota</taxon>
        <taxon>Metazoa</taxon>
        <taxon>Spiralia</taxon>
        <taxon>Lophotrochozoa</taxon>
        <taxon>Mollusca</taxon>
        <taxon>Bivalvia</taxon>
        <taxon>Autobranchia</taxon>
        <taxon>Pteriomorphia</taxon>
        <taxon>Ostreida</taxon>
        <taxon>Ostreoidea</taxon>
        <taxon>Ostreidae</taxon>
        <taxon>Crassostrea</taxon>
    </lineage>
</organism>
<comment type="subcellular location">
    <subcellularLocation>
        <location evidence="1">Membrane</location>
        <topology evidence="1">Multi-pass membrane protein</topology>
    </subcellularLocation>
</comment>
<dbReference type="InterPro" id="IPR029673">
    <property type="entry name" value="TMEM179"/>
</dbReference>
<dbReference type="AlphaFoldDB" id="A0A8B8E624"/>
<name>A0A8B8E624_CRAVI</name>
<keyword evidence="3 6" id="KW-1133">Transmembrane helix</keyword>
<reference evidence="8" key="1">
    <citation type="submission" date="2025-08" db="UniProtKB">
        <authorList>
            <consortium name="RefSeq"/>
        </authorList>
    </citation>
    <scope>IDENTIFICATION</scope>
    <source>
        <tissue evidence="8">Whole sample</tissue>
    </source>
</reference>
<proteinExistence type="inferred from homology"/>
<evidence type="ECO:0000313" key="8">
    <source>
        <dbReference type="RefSeq" id="XP_022335118.1"/>
    </source>
</evidence>
<comment type="similarity">
    <text evidence="5">Belongs to the TMEM179 family.</text>
</comment>